<feature type="region of interest" description="Disordered" evidence="2">
    <location>
        <begin position="2014"/>
        <end position="2044"/>
    </location>
</feature>
<feature type="region of interest" description="Disordered" evidence="2">
    <location>
        <begin position="251"/>
        <end position="286"/>
    </location>
</feature>
<feature type="domain" description="C3H1-type" evidence="3">
    <location>
        <begin position="1941"/>
        <end position="1967"/>
    </location>
</feature>
<feature type="region of interest" description="Disordered" evidence="2">
    <location>
        <begin position="1"/>
        <end position="124"/>
    </location>
</feature>
<name>A0ABP0XKB0_9ROSI</name>
<accession>A0ABP0XKB0</accession>
<feature type="compositionally biased region" description="Polar residues" evidence="2">
    <location>
        <begin position="251"/>
        <end position="269"/>
    </location>
</feature>
<feature type="compositionally biased region" description="Pro residues" evidence="2">
    <location>
        <begin position="56"/>
        <end position="69"/>
    </location>
</feature>
<dbReference type="EMBL" id="OZ021735">
    <property type="protein sequence ID" value="CAK9308608.1"/>
    <property type="molecule type" value="Genomic_DNA"/>
</dbReference>
<dbReference type="InterPro" id="IPR000571">
    <property type="entry name" value="Znf_CCCH"/>
</dbReference>
<feature type="region of interest" description="Disordered" evidence="2">
    <location>
        <begin position="1780"/>
        <end position="1821"/>
    </location>
</feature>
<feature type="compositionally biased region" description="Pro residues" evidence="2">
    <location>
        <begin position="77"/>
        <end position="87"/>
    </location>
</feature>
<sequence length="2133" mass="235583">MDLPPFLYHQRDQSRYISPPSSAPLPHPFFPDDPNFHFPPNHHHLLHNHPDQPLDFPLPPPPPPPPPPSSYRHLPIHTPPSPAPPVGYNPSQPQFVVSSSNHDSHLRINDYQLRSPPRRREFQRSPPLSSRIFFDGGFHRDFVDPNHSYHDSWFDVSDPSRVTVDNRPPLPHSPIDFEHGTGHREIDHRSGLPYPHPDMFRYSSGNSSRRGADYNDGFQTEPREEVLRGRGEENYYHRDQLKEDSNISFMESGASQSPLSRDNKFTSGSYDKHRYGSNYEKESFRSRRNGNVVGKNQRWVHGKQTFRNMHNSYSDGSNDRGHGDRSDFRIISGKQGHSDAELGKYYNDNKDSIEGYNEYTSTPRKQVQKKSAFLRIQMANPCHSNRESEQLRDSDYFDEKNNFLRGKNQVRSLCYRMDSGKKREGSPMELDVSFKSNSLVAKAIVAPTQSTPISDMDTVPVNEKTTNVLVPHHDSTDSHLTGQNKDYLGTIDFANLATCPPDFKNELKELEENATGLLAGNRPNNLTDASSVKGNYLLRKNNVERPSQGKVSNVEGKNVSGKAATVRTMKKKEVVSKVAKKVVSLQLHLQTRKGVDDPPVKVGSLTNIPPVVTESDKCLEVSENKISTSGKNSDHGLVLKASQQDTLGSVDNRKADRYVQPVASQFSTVMDMESVPADKSNKNSLGSPLNSLIKERRGTNDHLETNGSFIAIPPLLNSNKDLKLQNGCKEFDFKITKGIEDSSPEKVSGEESKATMFFLGGSQSGLLSCNDLNLHDLVNGNNLAVSTDTPMDFDNGVTPFQGNTPLPETCFVDGICKQHCANKVAGTPETDVVGVTAEKVTMRNSLVGVNQEASEMQIDSINLQNDNNDQHTNRNSDDCCQCTNILVDEVLNCERIGITRVQESLRSSSVSLGLSLVERSGKAKDSILSGQSSKVSELDFAGHPDINQETKSEDFCVSFNSEGHCPLEQDISGLGSMVMGKNSTTNGESAMLDYTSLGKSSKNKLLMGFGIDIGGNEISLKSRKKRKICITSPILPCPSAEANDGPAVTFISSLSGQLNPDGELTEGKEVAASTVDALFTASPVSTDCLKGIGMMLDDIPTKETAIEITIDRDPLECLLKYEPPEKNSCSIQEGSTVSKCQSLSPSASLGNEQEESGAPIIATNQRDDMDVVTGRRKELNVHAAEGQSIICNQTEQWDSPEVSSSQTLNCSNPESVKASSNVVQDNFHHIERSADGKGFPTANSDSEIMGSMFDTRGDLGSSEASNVPEMHKLNCEVSFIHTDFKMDCADDKKVKKSNVENELKASTNTPFPQPLAVHQKLGCTNAVNNLSTGKVLPRALEELKNGLQADNNSANSLKKEQILGYSKSQAFPGKSFSTYTASKKLTSAAYSKKPRSWHRNVNSLAPGNKVFSSSVPPQGQVRGGDGMLQSTSYIRKGNSLVRKPSPVAARILGSHDLSSSSLDQHDCWPSVKSNSKVEVTNPPFPSKARGTDANVDKPYPPQLSSGSESPNCSISMGDCAPSPCHETESSLMKSKHVSDLSRSVGDSLKILLAPKTQVGTADKRENLADMKNKNSVSLVVKKMVYVKCKSNQLVATSNPCDLSTKNMKTPCSLASDGYYKRKKNQLIRASSECQMKQTLLPTEDISKPGAQGSHGDGDARSFNKRQQFKAVGKTHGPSKSSLVWTLCSPGAAGNGACNLQNHKMAPRLFPWKRTYWKTFKLNASTQRNSSSSIVRKLLLLRNRNTVYKRSKHGFSLRKSKVLSVGRSSLKWSKSIEKHSKKANEEATRAVADAERKKRERNWDASVSSDTPGGSQFSYDQASGSITLQPKKSDKKFYIPWRLMIGNDEYVKIGNGNQLVRNPKRRARILASEKIRWSLHTARQRLAKKRKYCQFFTRFGKCNKEGGKCPYIHDTSKIAVCTKFLNGLCSNASCKLTHKVIPERMPDCSYFLQGLCSSKNCAYRHVNVNSKAPTCEAFLRGYCALGNECRKKHSYVCPLFEATGTCPDRSTCKLHHPKRQTKGRKRKRSEGKNNDQGRYFGSKNHNVSGSRMVVTEKQHPVKSNEPFLEGDLTDYISLDVSSDEDIAESHDSTSQTTLFCPGYLPKLLLEDPDELIKPVRVMNENQTGVVDKLS</sequence>
<protein>
    <recommendedName>
        <fullName evidence="3">C3H1-type domain-containing protein</fullName>
    </recommendedName>
</protein>
<feature type="compositionally biased region" description="Basic residues" evidence="2">
    <location>
        <begin position="2014"/>
        <end position="2028"/>
    </location>
</feature>
<feature type="region of interest" description="Disordered" evidence="2">
    <location>
        <begin position="1473"/>
        <end position="1512"/>
    </location>
</feature>
<feature type="compositionally biased region" description="Polar residues" evidence="2">
    <location>
        <begin position="1804"/>
        <end position="1821"/>
    </location>
</feature>
<reference evidence="4 5" key="1">
    <citation type="submission" date="2024-03" db="EMBL/GenBank/DDBJ databases">
        <authorList>
            <person name="Gkanogiannis A."/>
            <person name="Becerra Lopez-Lavalle L."/>
        </authorList>
    </citation>
    <scope>NUCLEOTIDE SEQUENCE [LARGE SCALE GENOMIC DNA]</scope>
</reference>
<dbReference type="PROSITE" id="PS50103">
    <property type="entry name" value="ZF_C3H1"/>
    <property type="match status" value="3"/>
</dbReference>
<feature type="compositionally biased region" description="Basic and acidic residues" evidence="2">
    <location>
        <begin position="1780"/>
        <end position="1802"/>
    </location>
</feature>
<evidence type="ECO:0000313" key="5">
    <source>
        <dbReference type="Proteomes" id="UP001642487"/>
    </source>
</evidence>
<feature type="region of interest" description="Disordered" evidence="2">
    <location>
        <begin position="164"/>
        <end position="225"/>
    </location>
</feature>
<organism evidence="4 5">
    <name type="scientific">Citrullus colocynthis</name>
    <name type="common">colocynth</name>
    <dbReference type="NCBI Taxonomy" id="252529"/>
    <lineage>
        <taxon>Eukaryota</taxon>
        <taxon>Viridiplantae</taxon>
        <taxon>Streptophyta</taxon>
        <taxon>Embryophyta</taxon>
        <taxon>Tracheophyta</taxon>
        <taxon>Spermatophyta</taxon>
        <taxon>Magnoliopsida</taxon>
        <taxon>eudicotyledons</taxon>
        <taxon>Gunneridae</taxon>
        <taxon>Pentapetalae</taxon>
        <taxon>rosids</taxon>
        <taxon>fabids</taxon>
        <taxon>Cucurbitales</taxon>
        <taxon>Cucurbitaceae</taxon>
        <taxon>Benincaseae</taxon>
        <taxon>Citrullus</taxon>
    </lineage>
</organism>
<dbReference type="Gene3D" id="4.10.1000.10">
    <property type="entry name" value="Zinc finger, CCCH-type"/>
    <property type="match status" value="2"/>
</dbReference>
<proteinExistence type="predicted"/>
<feature type="compositionally biased region" description="Polar residues" evidence="2">
    <location>
        <begin position="89"/>
        <end position="101"/>
    </location>
</feature>
<dbReference type="SMART" id="SM00356">
    <property type="entry name" value="ZnF_C3H1"/>
    <property type="match status" value="5"/>
</dbReference>
<evidence type="ECO:0000256" key="2">
    <source>
        <dbReference type="SAM" id="MobiDB-lite"/>
    </source>
</evidence>
<evidence type="ECO:0000259" key="3">
    <source>
        <dbReference type="PROSITE" id="PS50103"/>
    </source>
</evidence>
<dbReference type="PANTHER" id="PTHR46156">
    <property type="entry name" value="CCCH ZINGC FINGER"/>
    <property type="match status" value="1"/>
</dbReference>
<feature type="compositionally biased region" description="Basic and acidic residues" evidence="2">
    <location>
        <begin position="270"/>
        <end position="285"/>
    </location>
</feature>
<feature type="zinc finger region" description="C3H1-type" evidence="1">
    <location>
        <begin position="1941"/>
        <end position="1967"/>
    </location>
</feature>
<evidence type="ECO:0000256" key="1">
    <source>
        <dbReference type="PROSITE-ProRule" id="PRU00723"/>
    </source>
</evidence>
<keyword evidence="1" id="KW-0479">Metal-binding</keyword>
<dbReference type="Proteomes" id="UP001642487">
    <property type="component" value="Chromosome 1"/>
</dbReference>
<evidence type="ECO:0000313" key="4">
    <source>
        <dbReference type="EMBL" id="CAK9308608.1"/>
    </source>
</evidence>
<feature type="compositionally biased region" description="Pro residues" evidence="2">
    <location>
        <begin position="21"/>
        <end position="31"/>
    </location>
</feature>
<keyword evidence="1" id="KW-0862">Zinc</keyword>
<gene>
    <name evidence="4" type="ORF">CITCOLO1_LOCUS121</name>
</gene>
<keyword evidence="1" id="KW-0863">Zinc-finger</keyword>
<feature type="zinc finger region" description="C3H1-type" evidence="1">
    <location>
        <begin position="1968"/>
        <end position="1995"/>
    </location>
</feature>
<feature type="region of interest" description="Disordered" evidence="2">
    <location>
        <begin position="1140"/>
        <end position="1166"/>
    </location>
</feature>
<keyword evidence="5" id="KW-1185">Reference proteome</keyword>
<feature type="compositionally biased region" description="Polar residues" evidence="2">
    <location>
        <begin position="1140"/>
        <end position="1151"/>
    </location>
</feature>
<feature type="compositionally biased region" description="Basic and acidic residues" evidence="2">
    <location>
        <begin position="175"/>
        <end position="190"/>
    </location>
</feature>
<feature type="zinc finger region" description="C3H1-type" evidence="1">
    <location>
        <begin position="1886"/>
        <end position="1915"/>
    </location>
</feature>
<feature type="compositionally biased region" description="Polar residues" evidence="2">
    <location>
        <begin position="1502"/>
        <end position="1512"/>
    </location>
</feature>
<feature type="domain" description="C3H1-type" evidence="3">
    <location>
        <begin position="1886"/>
        <end position="1915"/>
    </location>
</feature>
<feature type="domain" description="C3H1-type" evidence="3">
    <location>
        <begin position="1968"/>
        <end position="1995"/>
    </location>
</feature>
<dbReference type="PANTHER" id="PTHR46156:SF1">
    <property type="entry name" value="ZINC FINGER CCCH DOMAIN-CONTAINING PROTEIN 3"/>
    <property type="match status" value="1"/>
</dbReference>